<dbReference type="Proteomes" id="UP000257479">
    <property type="component" value="Unassembled WGS sequence"/>
</dbReference>
<evidence type="ECO:0000256" key="8">
    <source>
        <dbReference type="ARBA" id="ARBA00023277"/>
    </source>
</evidence>
<dbReference type="EMBL" id="DMNG01000105">
    <property type="protein sequence ID" value="HAN24136.1"/>
    <property type="molecule type" value="Genomic_DNA"/>
</dbReference>
<evidence type="ECO:0000256" key="1">
    <source>
        <dbReference type="ARBA" id="ARBA00000654"/>
    </source>
</evidence>
<dbReference type="PANTHER" id="PTHR30246">
    <property type="entry name" value="2-KETO-3-DEOXY-6-PHOSPHOGLUCONATE ALDOLASE"/>
    <property type="match status" value="1"/>
</dbReference>
<dbReference type="PANTHER" id="PTHR30246:SF1">
    <property type="entry name" value="2-DEHYDRO-3-DEOXY-6-PHOSPHOGALACTONATE ALDOLASE-RELATED"/>
    <property type="match status" value="1"/>
</dbReference>
<dbReference type="AlphaFoldDB" id="A0A3C1KD33"/>
<comment type="catalytic activity">
    <reaction evidence="1">
        <text>2-dehydro-3-deoxy-6-phospho-D-gluconate = D-glyceraldehyde 3-phosphate + pyruvate</text>
        <dbReference type="Rhea" id="RHEA:17089"/>
        <dbReference type="ChEBI" id="CHEBI:15361"/>
        <dbReference type="ChEBI" id="CHEBI:57569"/>
        <dbReference type="ChEBI" id="CHEBI:59776"/>
        <dbReference type="EC" id="4.1.2.14"/>
    </reaction>
</comment>
<evidence type="ECO:0000256" key="7">
    <source>
        <dbReference type="ARBA" id="ARBA00023270"/>
    </source>
</evidence>
<evidence type="ECO:0000256" key="4">
    <source>
        <dbReference type="ARBA" id="ARBA00011233"/>
    </source>
</evidence>
<accession>A0A3C1KD33</accession>
<dbReference type="GO" id="GO:0008675">
    <property type="term" value="F:2-dehydro-3-deoxy-phosphogluconate aldolase activity"/>
    <property type="evidence" value="ECO:0007669"/>
    <property type="project" value="UniProtKB-EC"/>
</dbReference>
<keyword evidence="8" id="KW-0119">Carbohydrate metabolism</keyword>
<organism evidence="9 10">
    <name type="scientific">Microbacterium ginsengisoli</name>
    <dbReference type="NCBI Taxonomy" id="400772"/>
    <lineage>
        <taxon>Bacteria</taxon>
        <taxon>Bacillati</taxon>
        <taxon>Actinomycetota</taxon>
        <taxon>Actinomycetes</taxon>
        <taxon>Micrococcales</taxon>
        <taxon>Microbacteriaceae</taxon>
        <taxon>Microbacterium</taxon>
    </lineage>
</organism>
<evidence type="ECO:0000256" key="3">
    <source>
        <dbReference type="ARBA" id="ARBA00006906"/>
    </source>
</evidence>
<keyword evidence="7" id="KW-0704">Schiff base</keyword>
<comment type="similarity">
    <text evidence="3">Belongs to the KHG/KDPG aldolase family.</text>
</comment>
<reference evidence="9 10" key="1">
    <citation type="journal article" date="2018" name="Nat. Biotechnol.">
        <title>A standardized bacterial taxonomy based on genome phylogeny substantially revises the tree of life.</title>
        <authorList>
            <person name="Parks D.H."/>
            <person name="Chuvochina M."/>
            <person name="Waite D.W."/>
            <person name="Rinke C."/>
            <person name="Skarshewski A."/>
            <person name="Chaumeil P.A."/>
            <person name="Hugenholtz P."/>
        </authorList>
    </citation>
    <scope>NUCLEOTIDE SEQUENCE [LARGE SCALE GENOMIC DNA]</scope>
    <source>
        <strain evidence="9">UBA9152</strain>
    </source>
</reference>
<dbReference type="CDD" id="cd00452">
    <property type="entry name" value="KDPG_aldolase"/>
    <property type="match status" value="1"/>
</dbReference>
<dbReference type="PROSITE" id="PS00159">
    <property type="entry name" value="ALDOLASE_KDPG_KHG_1"/>
    <property type="match status" value="1"/>
</dbReference>
<evidence type="ECO:0000256" key="6">
    <source>
        <dbReference type="ARBA" id="ARBA00023239"/>
    </source>
</evidence>
<gene>
    <name evidence="9" type="ORF">DCP95_06125</name>
</gene>
<dbReference type="EC" id="4.1.2.14" evidence="5"/>
<dbReference type="Pfam" id="PF01081">
    <property type="entry name" value="Aldolase"/>
    <property type="match status" value="1"/>
</dbReference>
<proteinExistence type="inferred from homology"/>
<evidence type="ECO:0000313" key="9">
    <source>
        <dbReference type="EMBL" id="HAN24136.1"/>
    </source>
</evidence>
<dbReference type="NCBIfam" id="TIGR01182">
    <property type="entry name" value="eda"/>
    <property type="match status" value="1"/>
</dbReference>
<comment type="caution">
    <text evidence="9">The sequence shown here is derived from an EMBL/GenBank/DDBJ whole genome shotgun (WGS) entry which is preliminary data.</text>
</comment>
<comment type="pathway">
    <text evidence="2">Carbohydrate acid metabolism; 2-dehydro-3-deoxy-D-gluconate degradation; D-glyceraldehyde 3-phosphate and pyruvate from 2-dehydro-3-deoxy-D-gluconate: step 2/2.</text>
</comment>
<evidence type="ECO:0000256" key="5">
    <source>
        <dbReference type="ARBA" id="ARBA00013063"/>
    </source>
</evidence>
<dbReference type="InterPro" id="IPR031337">
    <property type="entry name" value="KDPG/KHG_AS_1"/>
</dbReference>
<evidence type="ECO:0000313" key="10">
    <source>
        <dbReference type="Proteomes" id="UP000257479"/>
    </source>
</evidence>
<dbReference type="Gene3D" id="3.20.20.70">
    <property type="entry name" value="Aldolase class I"/>
    <property type="match status" value="1"/>
</dbReference>
<comment type="subunit">
    <text evidence="4">Homotrimer.</text>
</comment>
<dbReference type="PROSITE" id="PS00160">
    <property type="entry name" value="ALDOLASE_KDPG_KHG_2"/>
    <property type="match status" value="1"/>
</dbReference>
<evidence type="ECO:0000256" key="2">
    <source>
        <dbReference type="ARBA" id="ARBA00004736"/>
    </source>
</evidence>
<dbReference type="InterPro" id="IPR000887">
    <property type="entry name" value="Aldlse_KDPG_KHG"/>
</dbReference>
<dbReference type="SUPFAM" id="SSF51569">
    <property type="entry name" value="Aldolase"/>
    <property type="match status" value="1"/>
</dbReference>
<keyword evidence="6 9" id="KW-0456">Lyase</keyword>
<name>A0A3C1KD33_9MICO</name>
<sequence>MTGIPGTILPVVTVSAEEDAVELARALAAGGVRAIEITLRTPEAAAAIRAVAAEVPEITVGAGTVTDGRFARAACQAGAAFLVSPGLSESVAAAARSLAVPLIAGVATGTELMRAVGMGLEVVKLFPAPLLGGAAAVDAFSAPFPGLSFVPSGGVDAANLADYLARPAVGAVSGSWLVPRGPLDADALAEVTRRAAAATETVRRLRGDE</sequence>
<dbReference type="InterPro" id="IPR013785">
    <property type="entry name" value="Aldolase_TIM"/>
</dbReference>
<protein>
    <recommendedName>
        <fullName evidence="5">2-dehydro-3-deoxy-phosphogluconate aldolase</fullName>
        <ecNumber evidence="5">4.1.2.14</ecNumber>
    </recommendedName>
</protein>
<dbReference type="InterPro" id="IPR031338">
    <property type="entry name" value="KDPG/KHG_AS_2"/>
</dbReference>